<dbReference type="AlphaFoldDB" id="A0AAD7F0F9"/>
<organism evidence="2 3">
    <name type="scientific">Mycena albidolilacea</name>
    <dbReference type="NCBI Taxonomy" id="1033008"/>
    <lineage>
        <taxon>Eukaryota</taxon>
        <taxon>Fungi</taxon>
        <taxon>Dikarya</taxon>
        <taxon>Basidiomycota</taxon>
        <taxon>Agaricomycotina</taxon>
        <taxon>Agaricomycetes</taxon>
        <taxon>Agaricomycetidae</taxon>
        <taxon>Agaricales</taxon>
        <taxon>Marasmiineae</taxon>
        <taxon>Mycenaceae</taxon>
        <taxon>Mycena</taxon>
    </lineage>
</organism>
<comment type="caution">
    <text evidence="2">The sequence shown here is derived from an EMBL/GenBank/DDBJ whole genome shotgun (WGS) entry which is preliminary data.</text>
</comment>
<dbReference type="EMBL" id="JARIHO010000006">
    <property type="protein sequence ID" value="KAJ7359071.1"/>
    <property type="molecule type" value="Genomic_DNA"/>
</dbReference>
<gene>
    <name evidence="2" type="ORF">DFH08DRAFT_952250</name>
</gene>
<sequence>MLLVQKPTAMFSMSPAQSPIHYHRRHPSAPVVQVQPTRTPGLLTLSKPPRPTKASPRPKAAQAVQRSPKPAPAPAQQQAPVAEPRGRQHQQNNNNHGSSNSNNTTSNNNKRRSASTTAPARRRQPSPDPFAPQPSAAPPPSTNKRRHNATNPIPVPASKSAHAPSLSHSDPVLSHMPRRRQPQRTTTLDSASFTPYEFPICDDTATDAGSRPSTPSPPSPTTARRPKPALHLSDPRTPTRKIRLPDPPRTAPLSSISPGSFPFPPTANTTNGGTPSPPSPKRRADRRAKHLSEGVVLPPLFPFVFPRGEQDFAQAALESSQRRSQSSEREAPNANGNGMIGNGLFASSMFQNSPSPEELPPPLFS</sequence>
<evidence type="ECO:0000313" key="2">
    <source>
        <dbReference type="EMBL" id="KAJ7359071.1"/>
    </source>
</evidence>
<feature type="compositionally biased region" description="Low complexity" evidence="1">
    <location>
        <begin position="89"/>
        <end position="119"/>
    </location>
</feature>
<feature type="compositionally biased region" description="Basic residues" evidence="1">
    <location>
        <begin position="280"/>
        <end position="289"/>
    </location>
</feature>
<name>A0AAD7F0F9_9AGAR</name>
<protein>
    <submittedName>
        <fullName evidence="2">Uncharacterized protein</fullName>
    </submittedName>
</protein>
<evidence type="ECO:0000313" key="3">
    <source>
        <dbReference type="Proteomes" id="UP001218218"/>
    </source>
</evidence>
<feature type="region of interest" description="Disordered" evidence="1">
    <location>
        <begin position="19"/>
        <end position="289"/>
    </location>
</feature>
<evidence type="ECO:0000256" key="1">
    <source>
        <dbReference type="SAM" id="MobiDB-lite"/>
    </source>
</evidence>
<dbReference type="Proteomes" id="UP001218218">
    <property type="component" value="Unassembled WGS sequence"/>
</dbReference>
<feature type="compositionally biased region" description="Low complexity" evidence="1">
    <location>
        <begin position="252"/>
        <end position="274"/>
    </location>
</feature>
<feature type="compositionally biased region" description="Pro residues" evidence="1">
    <location>
        <begin position="126"/>
        <end position="141"/>
    </location>
</feature>
<feature type="region of interest" description="Disordered" evidence="1">
    <location>
        <begin position="315"/>
        <end position="365"/>
    </location>
</feature>
<accession>A0AAD7F0F9</accession>
<feature type="compositionally biased region" description="Low complexity" evidence="1">
    <location>
        <begin position="315"/>
        <end position="324"/>
    </location>
</feature>
<proteinExistence type="predicted"/>
<reference evidence="2" key="1">
    <citation type="submission" date="2023-03" db="EMBL/GenBank/DDBJ databases">
        <title>Massive genome expansion in bonnet fungi (Mycena s.s.) driven by repeated elements and novel gene families across ecological guilds.</title>
        <authorList>
            <consortium name="Lawrence Berkeley National Laboratory"/>
            <person name="Harder C.B."/>
            <person name="Miyauchi S."/>
            <person name="Viragh M."/>
            <person name="Kuo A."/>
            <person name="Thoen E."/>
            <person name="Andreopoulos B."/>
            <person name="Lu D."/>
            <person name="Skrede I."/>
            <person name="Drula E."/>
            <person name="Henrissat B."/>
            <person name="Morin E."/>
            <person name="Kohler A."/>
            <person name="Barry K."/>
            <person name="LaButti K."/>
            <person name="Morin E."/>
            <person name="Salamov A."/>
            <person name="Lipzen A."/>
            <person name="Mereny Z."/>
            <person name="Hegedus B."/>
            <person name="Baldrian P."/>
            <person name="Stursova M."/>
            <person name="Weitz H."/>
            <person name="Taylor A."/>
            <person name="Grigoriev I.V."/>
            <person name="Nagy L.G."/>
            <person name="Martin F."/>
            <person name="Kauserud H."/>
        </authorList>
    </citation>
    <scope>NUCLEOTIDE SEQUENCE</scope>
    <source>
        <strain evidence="2">CBHHK002</strain>
    </source>
</reference>
<keyword evidence="3" id="KW-1185">Reference proteome</keyword>